<evidence type="ECO:0000256" key="1">
    <source>
        <dbReference type="SAM" id="MobiDB-lite"/>
    </source>
</evidence>
<organism evidence="4 5">
    <name type="scientific">Nocardioides bruguierae</name>
    <dbReference type="NCBI Taxonomy" id="2945102"/>
    <lineage>
        <taxon>Bacteria</taxon>
        <taxon>Bacillati</taxon>
        <taxon>Actinomycetota</taxon>
        <taxon>Actinomycetes</taxon>
        <taxon>Propionibacteriales</taxon>
        <taxon>Nocardioidaceae</taxon>
        <taxon>Nocardioides</taxon>
    </lineage>
</organism>
<feature type="region of interest" description="Disordered" evidence="1">
    <location>
        <begin position="73"/>
        <end position="95"/>
    </location>
</feature>
<dbReference type="Proteomes" id="UP001139485">
    <property type="component" value="Unassembled WGS sequence"/>
</dbReference>
<evidence type="ECO:0000259" key="3">
    <source>
        <dbReference type="Pfam" id="PF18915"/>
    </source>
</evidence>
<gene>
    <name evidence="4" type="ORF">M8330_15600</name>
</gene>
<dbReference type="AlphaFoldDB" id="A0A9X2IHE7"/>
<reference evidence="4" key="1">
    <citation type="submission" date="2022-05" db="EMBL/GenBank/DDBJ databases">
        <authorList>
            <person name="Tuo L."/>
        </authorList>
    </citation>
    <scope>NUCLEOTIDE SEQUENCE</scope>
    <source>
        <strain evidence="4">BSK12Z-4</strain>
    </source>
</reference>
<keyword evidence="2" id="KW-0472">Membrane</keyword>
<feature type="transmembrane region" description="Helical" evidence="2">
    <location>
        <begin position="101"/>
        <end position="125"/>
    </location>
</feature>
<feature type="region of interest" description="Disordered" evidence="1">
    <location>
        <begin position="293"/>
        <end position="370"/>
    </location>
</feature>
<comment type="caution">
    <text evidence="4">The sequence shown here is derived from an EMBL/GenBank/DDBJ whole genome shotgun (WGS) entry which is preliminary data.</text>
</comment>
<evidence type="ECO:0000313" key="4">
    <source>
        <dbReference type="EMBL" id="MCM0621715.1"/>
    </source>
</evidence>
<dbReference type="Pfam" id="PF18915">
    <property type="entry name" value="DUF5667"/>
    <property type="match status" value="1"/>
</dbReference>
<evidence type="ECO:0000313" key="5">
    <source>
        <dbReference type="Proteomes" id="UP001139485"/>
    </source>
</evidence>
<keyword evidence="5" id="KW-1185">Reference proteome</keyword>
<proteinExistence type="predicted"/>
<dbReference type="EMBL" id="JAMOIL010000022">
    <property type="protein sequence ID" value="MCM0621715.1"/>
    <property type="molecule type" value="Genomic_DNA"/>
</dbReference>
<sequence length="418" mass="41672">MSPVFAARRRAEEFDAQVEAALAGRRVDDPRFAELVEVAAALRAMSAPPQRPDVAADLRERLMAAAATELVPGKEAADDPLQVGSRRTAGRSGTRTRERRFAVAVGGLAVLGATTSVAVAAQSALPGESLYPVKRAIENIHTGFSVGEADRGQVLLAGATDRLTELTELSRQGRGDGATADEVLADFRAQTQEGADLLLEDYAANGDEATISQLQAWTVESMGSLADLADLLPGQADAALVAAGQVLSDLDTRTSELCPSCDGGRLVDVPLFLSSATEEATRGVQDLVEGALVVPKSGSGGGNGSKQGSSGGGKQGSTAGSGGSGTSGSSGSSGSGSGSGGGGTTGDVQVPTSGPTGVGDGQVLGQVGDTVEDVVEDPAEAVSSVAGDVVDDVTSGVGDLVDGVGDGVGDLTDPLLGQ</sequence>
<dbReference type="RefSeq" id="WP_250828067.1">
    <property type="nucleotide sequence ID" value="NZ_JAMOIL010000022.1"/>
</dbReference>
<keyword evidence="2" id="KW-0812">Transmembrane</keyword>
<name>A0A9X2IHE7_9ACTN</name>
<dbReference type="InterPro" id="IPR043725">
    <property type="entry name" value="DUF5667"/>
</dbReference>
<feature type="compositionally biased region" description="Low complexity" evidence="1">
    <location>
        <begin position="84"/>
        <end position="93"/>
    </location>
</feature>
<feature type="compositionally biased region" description="Gly residues" evidence="1">
    <location>
        <begin position="298"/>
        <end position="345"/>
    </location>
</feature>
<protein>
    <submittedName>
        <fullName evidence="4">DUF5667 domain-containing protein</fullName>
    </submittedName>
</protein>
<feature type="domain" description="DUF5667" evidence="3">
    <location>
        <begin position="124"/>
        <end position="216"/>
    </location>
</feature>
<keyword evidence="2" id="KW-1133">Transmembrane helix</keyword>
<accession>A0A9X2IHE7</accession>
<evidence type="ECO:0000256" key="2">
    <source>
        <dbReference type="SAM" id="Phobius"/>
    </source>
</evidence>